<dbReference type="GO" id="GO:0030479">
    <property type="term" value="C:actin cortical patch"/>
    <property type="evidence" value="ECO:0007669"/>
    <property type="project" value="UniProtKB-ARBA"/>
</dbReference>
<dbReference type="InterPro" id="IPR001680">
    <property type="entry name" value="WD40_rpt"/>
</dbReference>
<dbReference type="InterPro" id="IPR015048">
    <property type="entry name" value="DUF1899"/>
</dbReference>
<dbReference type="InterPro" id="IPR036322">
    <property type="entry name" value="WD40_repeat_dom_sf"/>
</dbReference>
<evidence type="ECO:0000256" key="8">
    <source>
        <dbReference type="PROSITE-ProRule" id="PRU00221"/>
    </source>
</evidence>
<evidence type="ECO:0000256" key="11">
    <source>
        <dbReference type="SAM" id="MobiDB-lite"/>
    </source>
</evidence>
<feature type="compositionally biased region" description="Low complexity" evidence="11">
    <location>
        <begin position="628"/>
        <end position="640"/>
    </location>
</feature>
<dbReference type="InterPro" id="IPR020472">
    <property type="entry name" value="WD40_PAC1"/>
</dbReference>
<feature type="compositionally biased region" description="Low complexity" evidence="11">
    <location>
        <begin position="577"/>
        <end position="590"/>
    </location>
</feature>
<gene>
    <name evidence="13" type="ORF">KLDO_g1800</name>
</gene>
<evidence type="ECO:0000313" key="14">
    <source>
        <dbReference type="Proteomes" id="UP000031516"/>
    </source>
</evidence>
<keyword evidence="6" id="KW-0009">Actin-binding</keyword>
<dbReference type="Proteomes" id="UP000031516">
    <property type="component" value="Unassembled WGS sequence"/>
</dbReference>
<organism evidence="13 14">
    <name type="scientific">Kluyveromyces dobzhanskii CBS 2104</name>
    <dbReference type="NCBI Taxonomy" id="1427455"/>
    <lineage>
        <taxon>Eukaryota</taxon>
        <taxon>Fungi</taxon>
        <taxon>Dikarya</taxon>
        <taxon>Ascomycota</taxon>
        <taxon>Saccharomycotina</taxon>
        <taxon>Saccharomycetes</taxon>
        <taxon>Saccharomycetales</taxon>
        <taxon>Saccharomycetaceae</taxon>
        <taxon>Kluyveromyces</taxon>
    </lineage>
</organism>
<dbReference type="SMART" id="SM00320">
    <property type="entry name" value="WD40"/>
    <property type="match status" value="4"/>
</dbReference>
<comment type="subunit">
    <text evidence="7">Binds to F-actin.</text>
</comment>
<comment type="caution">
    <text evidence="13">The sequence shown here is derived from an EMBL/GenBank/DDBJ whole genome shotgun (WGS) entry which is preliminary data.</text>
</comment>
<protein>
    <recommendedName>
        <fullName evidence="9">Coronin</fullName>
    </recommendedName>
</protein>
<dbReference type="GO" id="GO:0051015">
    <property type="term" value="F:actin filament binding"/>
    <property type="evidence" value="ECO:0007669"/>
    <property type="project" value="TreeGrafter"/>
</dbReference>
<evidence type="ECO:0000256" key="4">
    <source>
        <dbReference type="ARBA" id="ARBA00022737"/>
    </source>
</evidence>
<feature type="compositionally biased region" description="Basic and acidic residues" evidence="11">
    <location>
        <begin position="453"/>
        <end position="465"/>
    </location>
</feature>
<dbReference type="AlphaFoldDB" id="A0A0A8L5M2"/>
<dbReference type="Gene3D" id="2.130.10.10">
    <property type="entry name" value="YVTN repeat-like/Quinoprotein amine dehydrogenase"/>
    <property type="match status" value="1"/>
</dbReference>
<dbReference type="PANTHER" id="PTHR10856:SF0">
    <property type="entry name" value="CORONIN"/>
    <property type="match status" value="1"/>
</dbReference>
<evidence type="ECO:0000256" key="6">
    <source>
        <dbReference type="ARBA" id="ARBA00023203"/>
    </source>
</evidence>
<keyword evidence="3 8" id="KW-0853">WD repeat</keyword>
<feature type="compositionally biased region" description="Basic and acidic residues" evidence="11">
    <location>
        <begin position="609"/>
        <end position="622"/>
    </location>
</feature>
<evidence type="ECO:0000256" key="9">
    <source>
        <dbReference type="RuleBase" id="RU280818"/>
    </source>
</evidence>
<reference evidence="13 14" key="1">
    <citation type="submission" date="2014-03" db="EMBL/GenBank/DDBJ databases">
        <title>The genome of Kluyveromyces dobzhanskii.</title>
        <authorList>
            <person name="Nystedt B."/>
            <person name="Astrom S."/>
        </authorList>
    </citation>
    <scope>NUCLEOTIDE SEQUENCE [LARGE SCALE GENOMIC DNA]</scope>
    <source>
        <strain evidence="13 14">CBS 2104</strain>
    </source>
</reference>
<feature type="compositionally biased region" description="Basic and acidic residues" evidence="11">
    <location>
        <begin position="412"/>
        <end position="429"/>
    </location>
</feature>
<feature type="repeat" description="WD" evidence="8">
    <location>
        <begin position="178"/>
        <end position="219"/>
    </location>
</feature>
<dbReference type="Pfam" id="PF00400">
    <property type="entry name" value="WD40"/>
    <property type="match status" value="3"/>
</dbReference>
<accession>A0A0A8L5M2</accession>
<dbReference type="PROSITE" id="PS50294">
    <property type="entry name" value="WD_REPEATS_REGION"/>
    <property type="match status" value="3"/>
</dbReference>
<dbReference type="SUPFAM" id="SSF50978">
    <property type="entry name" value="WD40 repeat-like"/>
    <property type="match status" value="1"/>
</dbReference>
<dbReference type="PROSITE" id="PS50082">
    <property type="entry name" value="WD_REPEATS_2"/>
    <property type="match status" value="3"/>
</dbReference>
<feature type="repeat" description="WD" evidence="8">
    <location>
        <begin position="77"/>
        <end position="119"/>
    </location>
</feature>
<feature type="compositionally biased region" description="Polar residues" evidence="11">
    <location>
        <begin position="466"/>
        <end position="478"/>
    </location>
</feature>
<evidence type="ECO:0000256" key="5">
    <source>
        <dbReference type="ARBA" id="ARBA00023054"/>
    </source>
</evidence>
<dbReference type="GO" id="GO:0007015">
    <property type="term" value="P:actin filament organization"/>
    <property type="evidence" value="ECO:0007669"/>
    <property type="project" value="TreeGrafter"/>
</dbReference>
<dbReference type="PANTHER" id="PTHR10856">
    <property type="entry name" value="CORONIN"/>
    <property type="match status" value="1"/>
</dbReference>
<evidence type="ECO:0000256" key="1">
    <source>
        <dbReference type="ARBA" id="ARBA00009482"/>
    </source>
</evidence>
<evidence type="ECO:0000313" key="13">
    <source>
        <dbReference type="EMBL" id="CDO93503.1"/>
    </source>
</evidence>
<dbReference type="SMART" id="SM01166">
    <property type="entry name" value="DUF1899"/>
    <property type="match status" value="1"/>
</dbReference>
<proteinExistence type="inferred from homology"/>
<keyword evidence="5 10" id="KW-0175">Coiled coil</keyword>
<dbReference type="InterPro" id="IPR019775">
    <property type="entry name" value="WD40_repeat_CS"/>
</dbReference>
<dbReference type="SMART" id="SM01167">
    <property type="entry name" value="DUF1900"/>
    <property type="match status" value="1"/>
</dbReference>
<feature type="region of interest" description="Disordered" evidence="11">
    <location>
        <begin position="407"/>
        <end position="643"/>
    </location>
</feature>
<keyword evidence="14" id="KW-1185">Reference proteome</keyword>
<keyword evidence="2" id="KW-0597">Phosphoprotein</keyword>
<dbReference type="InterPro" id="IPR015943">
    <property type="entry name" value="WD40/YVTN_repeat-like_dom_sf"/>
</dbReference>
<feature type="repeat" description="WD" evidence="8">
    <location>
        <begin position="136"/>
        <end position="178"/>
    </location>
</feature>
<sequence>MSGRFVRASKYRHVFGQPAKKELQYENLRITSNAWDSNLIKANGKYISVTWNSSGGGAFAVIPVKEVGKAPDQIPLFRGHTAQVLDTDFNPFNDRIVASGSDDGKIGIWEIPEDYSLQEYVDEEGNPKDIKPVMMLSGHSRKVGHLLFHPLAENILASSSLDYTVKIWDISKAEVKFTLKHPDMVTSMSFSYDGNHLVTVSRDKKLRVWDVRAEKVVSEGPAHTGAKNQRVVWLGNTNKVATTGFSRLSDRQLGIWDAFDLEKGNLGGFYNVDQSSGILMPFYDDSTKIFYVAGKGDGNIRYYEFQNDEFFELSEYQSTEPQRGFAVAPKGSVNVKENEVLKAYKAVGEHSVEPISFYVPRKSEVFQDDIYPDAPSNKPALSGEEWVQGKSVDGPILFKLQTLYDGTEPEFTESKSPAKEPTSEGKEKTSTPPGSPSIETKQEVKVELSSGDSGKEVRETKESKESTPSATPPQSSDSTGKKEMPPAKNTGKNQVDELLSKDSSVDKLLQKASTMDADNDAENPSEESSVWDSDDEKVVKATAQPEVVVKVETNHSASENPAQEAAEEPKKNDIATEIVSKASASSKIESAPNSKVEALSQASVQTSIDTKDSAENPDEKPSKVPHTSESAGSAAGASASKSLNLKQSVEKLSGLVFQLESYIKYLTDANQQKDERLAALESKVDKLLEKEQ</sequence>
<evidence type="ECO:0000256" key="3">
    <source>
        <dbReference type="ARBA" id="ARBA00022574"/>
    </source>
</evidence>
<evidence type="ECO:0000256" key="2">
    <source>
        <dbReference type="ARBA" id="ARBA00022553"/>
    </source>
</evidence>
<name>A0A0A8L5M2_9SACH</name>
<dbReference type="Pfam" id="PF16300">
    <property type="entry name" value="WD40_4"/>
    <property type="match status" value="1"/>
</dbReference>
<feature type="coiled-coil region" evidence="10">
    <location>
        <begin position="663"/>
        <end position="690"/>
    </location>
</feature>
<dbReference type="InterPro" id="IPR015505">
    <property type="entry name" value="Coronin"/>
</dbReference>
<dbReference type="FunFam" id="2.130.10.10:FF:000197">
    <property type="entry name" value="Coronin"/>
    <property type="match status" value="1"/>
</dbReference>
<keyword evidence="4 9" id="KW-0677">Repeat</keyword>
<dbReference type="OrthoDB" id="1850764at2759"/>
<evidence type="ECO:0000256" key="7">
    <source>
        <dbReference type="ARBA" id="ARBA00062568"/>
    </source>
</evidence>
<comment type="similarity">
    <text evidence="1 9">Belongs to the WD repeat coronin family.</text>
</comment>
<feature type="domain" description="DUF1899" evidence="12">
    <location>
        <begin position="4"/>
        <end position="68"/>
    </location>
</feature>
<feature type="compositionally biased region" description="Basic and acidic residues" evidence="11">
    <location>
        <begin position="494"/>
        <end position="509"/>
    </location>
</feature>
<evidence type="ECO:0000256" key="10">
    <source>
        <dbReference type="SAM" id="Coils"/>
    </source>
</evidence>
<dbReference type="Pfam" id="PF08953">
    <property type="entry name" value="DUF1899"/>
    <property type="match status" value="1"/>
</dbReference>
<evidence type="ECO:0000259" key="12">
    <source>
        <dbReference type="SMART" id="SM01166"/>
    </source>
</evidence>
<dbReference type="PROSITE" id="PS00678">
    <property type="entry name" value="WD_REPEATS_1"/>
    <property type="match status" value="3"/>
</dbReference>
<dbReference type="PRINTS" id="PR00320">
    <property type="entry name" value="GPROTEINBRPT"/>
</dbReference>
<dbReference type="EMBL" id="CCBQ010000025">
    <property type="protein sequence ID" value="CDO93503.1"/>
    <property type="molecule type" value="Genomic_DNA"/>
</dbReference>